<organism evidence="1 2">
    <name type="scientific">Rhizopogon vesiculosus</name>
    <dbReference type="NCBI Taxonomy" id="180088"/>
    <lineage>
        <taxon>Eukaryota</taxon>
        <taxon>Fungi</taxon>
        <taxon>Dikarya</taxon>
        <taxon>Basidiomycota</taxon>
        <taxon>Agaricomycotina</taxon>
        <taxon>Agaricomycetes</taxon>
        <taxon>Agaricomycetidae</taxon>
        <taxon>Boletales</taxon>
        <taxon>Suillineae</taxon>
        <taxon>Rhizopogonaceae</taxon>
        <taxon>Rhizopogon</taxon>
    </lineage>
</organism>
<dbReference type="Proteomes" id="UP000183567">
    <property type="component" value="Unassembled WGS sequence"/>
</dbReference>
<sequence>MVSRNVFTLCVRDLFNSARTSEPGERPEGRDKIRTYFCNAGNVGANAVTLSPFPSSTSMSVTNQNTRRVFLPPYHARVDADFPGKESNTLEQILDVLRGSTISEDRGQDIESSFWATYKKVSNEHDD</sequence>
<keyword evidence="2" id="KW-1185">Reference proteome</keyword>
<dbReference type="OrthoDB" id="3219854at2759"/>
<dbReference type="EMBL" id="LVVM01004043">
    <property type="protein sequence ID" value="OJA13709.1"/>
    <property type="molecule type" value="Genomic_DNA"/>
</dbReference>
<dbReference type="AlphaFoldDB" id="A0A1J8PY14"/>
<comment type="caution">
    <text evidence="1">The sequence shown here is derived from an EMBL/GenBank/DDBJ whole genome shotgun (WGS) entry which is preliminary data.</text>
</comment>
<name>A0A1J8PY14_9AGAM</name>
<reference evidence="1 2" key="1">
    <citation type="submission" date="2016-03" db="EMBL/GenBank/DDBJ databases">
        <title>Comparative genomics of the ectomycorrhizal sister species Rhizopogon vinicolor and Rhizopogon vesiculosus (Basidiomycota: Boletales) reveals a divergence of the mating type B locus.</title>
        <authorList>
            <person name="Mujic A.B."/>
            <person name="Kuo A."/>
            <person name="Tritt A."/>
            <person name="Lipzen A."/>
            <person name="Chen C."/>
            <person name="Johnson J."/>
            <person name="Sharma A."/>
            <person name="Barry K."/>
            <person name="Grigoriev I.V."/>
            <person name="Spatafora J.W."/>
        </authorList>
    </citation>
    <scope>NUCLEOTIDE SEQUENCE [LARGE SCALE GENOMIC DNA]</scope>
    <source>
        <strain evidence="1 2">AM-OR11-056</strain>
    </source>
</reference>
<proteinExistence type="predicted"/>
<accession>A0A1J8PY14</accession>
<protein>
    <submittedName>
        <fullName evidence="1">Uncharacterized protein</fullName>
    </submittedName>
</protein>
<evidence type="ECO:0000313" key="2">
    <source>
        <dbReference type="Proteomes" id="UP000183567"/>
    </source>
</evidence>
<evidence type="ECO:0000313" key="1">
    <source>
        <dbReference type="EMBL" id="OJA13709.1"/>
    </source>
</evidence>
<gene>
    <name evidence="1" type="ORF">AZE42_12154</name>
</gene>